<evidence type="ECO:0000256" key="1">
    <source>
        <dbReference type="SAM" id="Coils"/>
    </source>
</evidence>
<sequence>MLLGLDWLPLNGFGSRSSEARQLGRGKQARWQMLLTSREVHHVAFARKSDSRTAPVCGAVLALRALGAGNYAVVCAVGAEFWMLGVVDGELVARFDIVGDRQTVTGAIEEFFSSEQLEKRVLYSDSEEWGTLLGEGEVRKFSLDILSHSVTKKDLRAARFSPYSSVPVGAVVSLLAVLMLLASGYFYLDYQEAQTKQRQAAAAKKAAAERLAALKKQISATLTEKPTISIGLKNAMAIVGQAPMLISGWKLGGAMCDTTQCQLTYKASELATWDGYISKKPAAWPNPSFGDDIQTVTQIIPMQQPAMTDRESRLPTGYDAKYQIGNLAQRARQVGLVVSMESSTTAIVAAEGLGLSVPTKTGLKITGPAPLAISIASRVPDYAAFHSVTFNNSVDKTKFELIGAFYAKPD</sequence>
<evidence type="ECO:0000313" key="3">
    <source>
        <dbReference type="EMBL" id="PRP68501.1"/>
    </source>
</evidence>
<reference evidence="3 4" key="1">
    <citation type="submission" date="2017-01" db="EMBL/GenBank/DDBJ databases">
        <title>New insights into the genetic diversity of Chromobacterium isolated from tropical freshwater lake.</title>
        <authorList>
            <person name="Santos A.B."/>
            <person name="Nascimento A.M."/>
            <person name="Da Silva P.C."/>
        </authorList>
    </citation>
    <scope>NUCLEOTIDE SEQUENCE [LARGE SCALE GENOMIC DNA]</scope>
    <source>
        <strain evidence="3 4">56AF</strain>
    </source>
</reference>
<proteinExistence type="predicted"/>
<feature type="transmembrane region" description="Helical" evidence="2">
    <location>
        <begin position="166"/>
        <end position="188"/>
    </location>
</feature>
<evidence type="ECO:0000256" key="2">
    <source>
        <dbReference type="SAM" id="Phobius"/>
    </source>
</evidence>
<keyword evidence="2" id="KW-0812">Transmembrane</keyword>
<keyword evidence="2" id="KW-0472">Membrane</keyword>
<dbReference type="Proteomes" id="UP000239469">
    <property type="component" value="Unassembled WGS sequence"/>
</dbReference>
<accession>A0A2S9WYF8</accession>
<organism evidence="3 4">
    <name type="scientific">Chromobacterium amazonense</name>
    <dbReference type="NCBI Taxonomy" id="1382803"/>
    <lineage>
        <taxon>Bacteria</taxon>
        <taxon>Pseudomonadati</taxon>
        <taxon>Pseudomonadota</taxon>
        <taxon>Betaproteobacteria</taxon>
        <taxon>Neisseriales</taxon>
        <taxon>Chromobacteriaceae</taxon>
        <taxon>Chromobacterium</taxon>
    </lineage>
</organism>
<dbReference type="AlphaFoldDB" id="A0A2S9WYF8"/>
<name>A0A2S9WYF8_9NEIS</name>
<dbReference type="EMBL" id="MTBD01000124">
    <property type="protein sequence ID" value="PRP68501.1"/>
    <property type="molecule type" value="Genomic_DNA"/>
</dbReference>
<keyword evidence="1" id="KW-0175">Coiled coil</keyword>
<evidence type="ECO:0000313" key="4">
    <source>
        <dbReference type="Proteomes" id="UP000239469"/>
    </source>
</evidence>
<keyword evidence="2" id="KW-1133">Transmembrane helix</keyword>
<comment type="caution">
    <text evidence="3">The sequence shown here is derived from an EMBL/GenBank/DDBJ whole genome shotgun (WGS) entry which is preliminary data.</text>
</comment>
<gene>
    <name evidence="3" type="ORF">BUE93_22130</name>
</gene>
<protein>
    <submittedName>
        <fullName evidence="3">Uncharacterized protein</fullName>
    </submittedName>
</protein>
<dbReference type="InterPro" id="IPR009663">
    <property type="entry name" value="PAP_PilO"/>
</dbReference>
<feature type="coiled-coil region" evidence="1">
    <location>
        <begin position="197"/>
        <end position="224"/>
    </location>
</feature>
<dbReference type="Pfam" id="PF06864">
    <property type="entry name" value="PAP_PilO"/>
    <property type="match status" value="1"/>
</dbReference>